<dbReference type="EMBL" id="JACQXR010000111">
    <property type="protein sequence ID" value="MBI4727220.1"/>
    <property type="molecule type" value="Genomic_DNA"/>
</dbReference>
<organism evidence="13 14">
    <name type="scientific">candidate division TA06 bacterium</name>
    <dbReference type="NCBI Taxonomy" id="2250710"/>
    <lineage>
        <taxon>Bacteria</taxon>
        <taxon>Bacteria division TA06</taxon>
    </lineage>
</organism>
<dbReference type="SUPFAM" id="SSF55174">
    <property type="entry name" value="Alpha-L RNA-binding motif"/>
    <property type="match status" value="1"/>
</dbReference>
<dbReference type="EC" id="6.1.1.1" evidence="10"/>
<dbReference type="InterPro" id="IPR002307">
    <property type="entry name" value="Tyr-tRNA-ligase"/>
</dbReference>
<evidence type="ECO:0000256" key="8">
    <source>
        <dbReference type="ARBA" id="ARBA00023146"/>
    </source>
</evidence>
<comment type="function">
    <text evidence="10">Catalyzes the attachment of tyrosine to tRNA(Tyr) in a two-step reaction: tyrosine is first activated by ATP to form Tyr-AMP and then transferred to the acceptor end of tRNA(Tyr).</text>
</comment>
<dbReference type="GO" id="GO:0006437">
    <property type="term" value="P:tyrosyl-tRNA aminoacylation"/>
    <property type="evidence" value="ECO:0007669"/>
    <property type="project" value="UniProtKB-UniRule"/>
</dbReference>
<dbReference type="AlphaFoldDB" id="A0A933MKZ2"/>
<comment type="similarity">
    <text evidence="10">Belongs to the class-I aminoacyl-tRNA synthetase family. TyrS type 2 subfamily.</text>
</comment>
<keyword evidence="5 10" id="KW-0067">ATP-binding</keyword>
<name>A0A933MKZ2_UNCT6</name>
<dbReference type="InterPro" id="IPR024108">
    <property type="entry name" value="Tyr-tRNA-ligase_bac_2"/>
</dbReference>
<dbReference type="Pfam" id="PF01479">
    <property type="entry name" value="S4"/>
    <property type="match status" value="1"/>
</dbReference>
<evidence type="ECO:0000256" key="9">
    <source>
        <dbReference type="ARBA" id="ARBA00048248"/>
    </source>
</evidence>
<dbReference type="InterPro" id="IPR002942">
    <property type="entry name" value="S4_RNA-bd"/>
</dbReference>
<feature type="short sequence motif" description="'KMSKS' region" evidence="10">
    <location>
        <begin position="229"/>
        <end position="233"/>
    </location>
</feature>
<proteinExistence type="inferred from homology"/>
<evidence type="ECO:0000256" key="5">
    <source>
        <dbReference type="ARBA" id="ARBA00022840"/>
    </source>
</evidence>
<comment type="subcellular location">
    <subcellularLocation>
        <location evidence="10">Cytoplasm</location>
    </subcellularLocation>
</comment>
<sequence length="399" mass="44581">MNAKEQLQTIKRGALHLMPEDALLSKLERAIKESRPLVIKYGADPSAPDLHLGHAACFKKLKEFQELGHQVIFVIGDFTAMIGDPTGLSETRKPLSREQVRDNAATYMEQVYLLLDKDKTKVVFNHDWLSKLNLAEVIKLSSKFTVARMLERDDFSKRHKSQASIGVHEFLYPVMVAYDSVHLHADVEAGGNDQLFNFLAGRELMQELGMEPQAVLTMPILVGTDGFNKMSKSLGNYIAIKDTPKEMFGKTMSIPDSAILTYAQLAAFYNDGQLNKIKERLEAQENPRNIKFQIARDITAIYHGTQKADKASAEFDRMFKNGGFPENLPEYDPGADKIWIVKLVTGSGCAKNSSEARRLIGQGGVHLDGEKITSVEAEVEIKDGAILKVGKRNFVKLKR</sequence>
<keyword evidence="4 10" id="KW-0547">Nucleotide-binding</keyword>
<dbReference type="InterPro" id="IPR001412">
    <property type="entry name" value="aa-tRNA-synth_I_CS"/>
</dbReference>
<dbReference type="Proteomes" id="UP000736328">
    <property type="component" value="Unassembled WGS sequence"/>
</dbReference>
<dbReference type="InterPro" id="IPR002305">
    <property type="entry name" value="aa-tRNA-synth_Ic"/>
</dbReference>
<dbReference type="PRINTS" id="PR01040">
    <property type="entry name" value="TRNASYNTHTYR"/>
</dbReference>
<evidence type="ECO:0000256" key="3">
    <source>
        <dbReference type="ARBA" id="ARBA00022598"/>
    </source>
</evidence>
<accession>A0A933MKZ2</accession>
<evidence type="ECO:0000256" key="4">
    <source>
        <dbReference type="ARBA" id="ARBA00022741"/>
    </source>
</evidence>
<dbReference type="Gene3D" id="3.40.50.620">
    <property type="entry name" value="HUPs"/>
    <property type="match status" value="1"/>
</dbReference>
<evidence type="ECO:0000256" key="10">
    <source>
        <dbReference type="HAMAP-Rule" id="MF_02007"/>
    </source>
</evidence>
<feature type="short sequence motif" description="'HIGH' region" evidence="10">
    <location>
        <begin position="45"/>
        <end position="54"/>
    </location>
</feature>
<keyword evidence="7 10" id="KW-0648">Protein biosynthesis</keyword>
<evidence type="ECO:0000256" key="1">
    <source>
        <dbReference type="ARBA" id="ARBA00011738"/>
    </source>
</evidence>
<gene>
    <name evidence="10" type="primary">tyrS</name>
    <name evidence="13" type="ORF">HY768_08385</name>
</gene>
<evidence type="ECO:0000256" key="2">
    <source>
        <dbReference type="ARBA" id="ARBA00022490"/>
    </source>
</evidence>
<dbReference type="InterPro" id="IPR036986">
    <property type="entry name" value="S4_RNA-bd_sf"/>
</dbReference>
<evidence type="ECO:0000256" key="7">
    <source>
        <dbReference type="ARBA" id="ARBA00022917"/>
    </source>
</evidence>
<comment type="subunit">
    <text evidence="1 10">Homodimer.</text>
</comment>
<dbReference type="CDD" id="cd00165">
    <property type="entry name" value="S4"/>
    <property type="match status" value="1"/>
</dbReference>
<keyword evidence="2 10" id="KW-0963">Cytoplasm</keyword>
<dbReference type="InterPro" id="IPR024088">
    <property type="entry name" value="Tyr-tRNA-ligase_bac-type"/>
</dbReference>
<keyword evidence="3 10" id="KW-0436">Ligase</keyword>
<dbReference type="HAMAP" id="MF_02007">
    <property type="entry name" value="Tyr_tRNA_synth_type2"/>
    <property type="match status" value="1"/>
</dbReference>
<dbReference type="Gene3D" id="1.10.240.10">
    <property type="entry name" value="Tyrosyl-Transfer RNA Synthetase"/>
    <property type="match status" value="1"/>
</dbReference>
<dbReference type="CDD" id="cd00805">
    <property type="entry name" value="TyrRS_core"/>
    <property type="match status" value="1"/>
</dbReference>
<feature type="domain" description="RNA-binding S4" evidence="12">
    <location>
        <begin position="339"/>
        <end position="383"/>
    </location>
</feature>
<dbReference type="Gene3D" id="3.10.290.10">
    <property type="entry name" value="RNA-binding S4 domain"/>
    <property type="match status" value="1"/>
</dbReference>
<dbReference type="Pfam" id="PF00579">
    <property type="entry name" value="tRNA-synt_1b"/>
    <property type="match status" value="1"/>
</dbReference>
<reference evidence="13" key="1">
    <citation type="submission" date="2020-07" db="EMBL/GenBank/DDBJ databases">
        <title>Huge and variable diversity of episymbiotic CPR bacteria and DPANN archaea in groundwater ecosystems.</title>
        <authorList>
            <person name="He C.Y."/>
            <person name="Keren R."/>
            <person name="Whittaker M."/>
            <person name="Farag I.F."/>
            <person name="Doudna J."/>
            <person name="Cate J.H.D."/>
            <person name="Banfield J.F."/>
        </authorList>
    </citation>
    <scope>NUCLEOTIDE SEQUENCE</scope>
    <source>
        <strain evidence="13">NC_groundwater_1520_Pr4_B-0.1um_53_5</strain>
    </source>
</reference>
<evidence type="ECO:0000259" key="12">
    <source>
        <dbReference type="Pfam" id="PF01479"/>
    </source>
</evidence>
<dbReference type="GO" id="GO:0004831">
    <property type="term" value="F:tyrosine-tRNA ligase activity"/>
    <property type="evidence" value="ECO:0007669"/>
    <property type="project" value="UniProtKB-UniRule"/>
</dbReference>
<dbReference type="PANTHER" id="PTHR11766">
    <property type="entry name" value="TYROSYL-TRNA SYNTHETASE"/>
    <property type="match status" value="1"/>
</dbReference>
<protein>
    <recommendedName>
        <fullName evidence="10">Tyrosine--tRNA ligase</fullName>
        <ecNumber evidence="10">6.1.1.1</ecNumber>
    </recommendedName>
    <alternativeName>
        <fullName evidence="10">Tyrosyl-tRNA synthetase</fullName>
        <shortName evidence="10">TyrRS</shortName>
    </alternativeName>
</protein>
<dbReference type="NCBIfam" id="TIGR00234">
    <property type="entry name" value="tyrS"/>
    <property type="match status" value="1"/>
</dbReference>
<comment type="caution">
    <text evidence="13">The sequence shown here is derived from an EMBL/GenBank/DDBJ whole genome shotgun (WGS) entry which is preliminary data.</text>
</comment>
<evidence type="ECO:0000256" key="6">
    <source>
        <dbReference type="ARBA" id="ARBA00022884"/>
    </source>
</evidence>
<dbReference type="GO" id="GO:0003723">
    <property type="term" value="F:RNA binding"/>
    <property type="evidence" value="ECO:0007669"/>
    <property type="project" value="UniProtKB-KW"/>
</dbReference>
<evidence type="ECO:0000256" key="11">
    <source>
        <dbReference type="PROSITE-ProRule" id="PRU00182"/>
    </source>
</evidence>
<dbReference type="GO" id="GO:0005829">
    <property type="term" value="C:cytosol"/>
    <property type="evidence" value="ECO:0007669"/>
    <property type="project" value="TreeGrafter"/>
</dbReference>
<comment type="catalytic activity">
    <reaction evidence="9 10">
        <text>tRNA(Tyr) + L-tyrosine + ATP = L-tyrosyl-tRNA(Tyr) + AMP + diphosphate + H(+)</text>
        <dbReference type="Rhea" id="RHEA:10220"/>
        <dbReference type="Rhea" id="RHEA-COMP:9706"/>
        <dbReference type="Rhea" id="RHEA-COMP:9707"/>
        <dbReference type="ChEBI" id="CHEBI:15378"/>
        <dbReference type="ChEBI" id="CHEBI:30616"/>
        <dbReference type="ChEBI" id="CHEBI:33019"/>
        <dbReference type="ChEBI" id="CHEBI:58315"/>
        <dbReference type="ChEBI" id="CHEBI:78442"/>
        <dbReference type="ChEBI" id="CHEBI:78536"/>
        <dbReference type="ChEBI" id="CHEBI:456215"/>
        <dbReference type="EC" id="6.1.1.1"/>
    </reaction>
</comment>
<dbReference type="PANTHER" id="PTHR11766:SF1">
    <property type="entry name" value="TYROSINE--TRNA LIGASE"/>
    <property type="match status" value="1"/>
</dbReference>
<dbReference type="PROSITE" id="PS50889">
    <property type="entry name" value="S4"/>
    <property type="match status" value="1"/>
</dbReference>
<dbReference type="PROSITE" id="PS00178">
    <property type="entry name" value="AA_TRNA_LIGASE_I"/>
    <property type="match status" value="1"/>
</dbReference>
<keyword evidence="6 11" id="KW-0694">RNA-binding</keyword>
<dbReference type="GO" id="GO:0005524">
    <property type="term" value="F:ATP binding"/>
    <property type="evidence" value="ECO:0007669"/>
    <property type="project" value="UniProtKB-UniRule"/>
</dbReference>
<evidence type="ECO:0000313" key="14">
    <source>
        <dbReference type="Proteomes" id="UP000736328"/>
    </source>
</evidence>
<dbReference type="SUPFAM" id="SSF52374">
    <property type="entry name" value="Nucleotidylyl transferase"/>
    <property type="match status" value="1"/>
</dbReference>
<keyword evidence="8 10" id="KW-0030">Aminoacyl-tRNA synthetase</keyword>
<evidence type="ECO:0000313" key="13">
    <source>
        <dbReference type="EMBL" id="MBI4727220.1"/>
    </source>
</evidence>
<dbReference type="InterPro" id="IPR014729">
    <property type="entry name" value="Rossmann-like_a/b/a_fold"/>
</dbReference>
<feature type="binding site" evidence="10">
    <location>
        <position position="232"/>
    </location>
    <ligand>
        <name>ATP</name>
        <dbReference type="ChEBI" id="CHEBI:30616"/>
    </ligand>
</feature>
<dbReference type="FunFam" id="3.40.50.620:FF:000061">
    <property type="entry name" value="Tyrosine--tRNA ligase"/>
    <property type="match status" value="1"/>
</dbReference>